<gene>
    <name evidence="4" type="ORF">A2008_12735</name>
</gene>
<protein>
    <submittedName>
        <fullName evidence="4">Uncharacterized protein</fullName>
    </submittedName>
</protein>
<dbReference type="Proteomes" id="UP000178735">
    <property type="component" value="Unassembled WGS sequence"/>
</dbReference>
<dbReference type="PROSITE" id="PS50005">
    <property type="entry name" value="TPR"/>
    <property type="match status" value="5"/>
</dbReference>
<accession>A0A1F7WIW2</accession>
<name>A0A1F7WIW2_9BACT</name>
<dbReference type="InterPro" id="IPR051685">
    <property type="entry name" value="Ycf3/AcsC/BcsC/TPR_MFPF"/>
</dbReference>
<organism evidence="4 5">
    <name type="scientific">Candidatus Wallbacteria bacterium GWC2_49_35</name>
    <dbReference type="NCBI Taxonomy" id="1817813"/>
    <lineage>
        <taxon>Bacteria</taxon>
        <taxon>Candidatus Walliibacteriota</taxon>
    </lineage>
</organism>
<dbReference type="SMART" id="SM00028">
    <property type="entry name" value="TPR"/>
    <property type="match status" value="8"/>
</dbReference>
<evidence type="ECO:0000256" key="1">
    <source>
        <dbReference type="ARBA" id="ARBA00022737"/>
    </source>
</evidence>
<evidence type="ECO:0000313" key="5">
    <source>
        <dbReference type="Proteomes" id="UP000178735"/>
    </source>
</evidence>
<feature type="repeat" description="TPR" evidence="3">
    <location>
        <begin position="538"/>
        <end position="571"/>
    </location>
</feature>
<evidence type="ECO:0000313" key="4">
    <source>
        <dbReference type="EMBL" id="OGM02078.1"/>
    </source>
</evidence>
<dbReference type="SUPFAM" id="SSF48452">
    <property type="entry name" value="TPR-like"/>
    <property type="match status" value="1"/>
</dbReference>
<dbReference type="InterPro" id="IPR019734">
    <property type="entry name" value="TPR_rpt"/>
</dbReference>
<proteinExistence type="predicted"/>
<dbReference type="InterPro" id="IPR011990">
    <property type="entry name" value="TPR-like_helical_dom_sf"/>
</dbReference>
<dbReference type="EMBL" id="MGFH01000217">
    <property type="protein sequence ID" value="OGM02078.1"/>
    <property type="molecule type" value="Genomic_DNA"/>
</dbReference>
<dbReference type="Pfam" id="PF13181">
    <property type="entry name" value="TPR_8"/>
    <property type="match status" value="3"/>
</dbReference>
<feature type="repeat" description="TPR" evidence="3">
    <location>
        <begin position="397"/>
        <end position="430"/>
    </location>
</feature>
<feature type="repeat" description="TPR" evidence="3">
    <location>
        <begin position="363"/>
        <end position="396"/>
    </location>
</feature>
<dbReference type="PANTHER" id="PTHR44943:SF4">
    <property type="entry name" value="TPR REPEAT-CONTAINING PROTEIN MJ0798"/>
    <property type="match status" value="1"/>
</dbReference>
<keyword evidence="1" id="KW-0677">Repeat</keyword>
<keyword evidence="2 3" id="KW-0802">TPR repeat</keyword>
<dbReference type="AlphaFoldDB" id="A0A1F7WIW2"/>
<dbReference type="PANTHER" id="PTHR44943">
    <property type="entry name" value="CELLULOSE SYNTHASE OPERON PROTEIN C"/>
    <property type="match status" value="1"/>
</dbReference>
<feature type="repeat" description="TPR" evidence="3">
    <location>
        <begin position="504"/>
        <end position="537"/>
    </location>
</feature>
<sequence length="609" mass="68657">MFKDFNIDDMEAKNRSVSANSPKVVFFPLKPADGHKELNMLARVMPKYISMRLERFNKFEIFYVYFLNRNGAAESEVQISLPDNLSDDKFIDEYLTKLNIAYDVAFYGEIGRGPEGDINIKVNSYSKAAGKPSLVYSDCFKLNEINRGVGEISNKISLAADGEGECLTSDEHESLTRCETNSFEALYDYFEIMDALTLRNPYTPLADPLVEESLEALKGDSSFVYLIDSIVFICDDFLRFNMSGRAVQICDRAIEISASAYKLFLTKAKILLNANDYDGAFKTLRDCLDINPNVGDVAYNFGKLALSMQKIEDAKFAFNKMIECDYSVSSAYDNLGVMAAAEGDVDSAINFWHKAIEFEPSKVSAYTNLSRAYIELSDFAKAENYLQKARLLNPSYFMIYLNYYVLYKMQGNMEEAEKNYSIALEHNPDLALTDEIRAELKKMITLIDSGNENDALSVAANISEVTDKCWQSYFLSGIALRKLKRVDEAEHNFLKSAQINQKFADAQNELGLIYLSKVRLDDALILFTNAVSLAPANAGFMCNLGLCLIEMKNFERARNTFYKAKYLSPNDAKIDECMAFLNQKADAPEPPNSAGLKGFLNKIKNLFKK</sequence>
<feature type="repeat" description="TPR" evidence="3">
    <location>
        <begin position="329"/>
        <end position="362"/>
    </location>
</feature>
<dbReference type="Gene3D" id="1.25.40.10">
    <property type="entry name" value="Tetratricopeptide repeat domain"/>
    <property type="match status" value="2"/>
</dbReference>
<dbReference type="STRING" id="1817813.A2008_12735"/>
<evidence type="ECO:0000256" key="2">
    <source>
        <dbReference type="ARBA" id="ARBA00022803"/>
    </source>
</evidence>
<reference evidence="4 5" key="1">
    <citation type="journal article" date="2016" name="Nat. Commun.">
        <title>Thousands of microbial genomes shed light on interconnected biogeochemical processes in an aquifer system.</title>
        <authorList>
            <person name="Anantharaman K."/>
            <person name="Brown C.T."/>
            <person name="Hug L.A."/>
            <person name="Sharon I."/>
            <person name="Castelle C.J."/>
            <person name="Probst A.J."/>
            <person name="Thomas B.C."/>
            <person name="Singh A."/>
            <person name="Wilkins M.J."/>
            <person name="Karaoz U."/>
            <person name="Brodie E.L."/>
            <person name="Williams K.H."/>
            <person name="Hubbard S.S."/>
            <person name="Banfield J.F."/>
        </authorList>
    </citation>
    <scope>NUCLEOTIDE SEQUENCE [LARGE SCALE GENOMIC DNA]</scope>
</reference>
<comment type="caution">
    <text evidence="4">The sequence shown here is derived from an EMBL/GenBank/DDBJ whole genome shotgun (WGS) entry which is preliminary data.</text>
</comment>
<dbReference type="Pfam" id="PF13432">
    <property type="entry name" value="TPR_16"/>
    <property type="match status" value="1"/>
</dbReference>
<evidence type="ECO:0000256" key="3">
    <source>
        <dbReference type="PROSITE-ProRule" id="PRU00339"/>
    </source>
</evidence>